<gene>
    <name evidence="2" type="ORF">PHLCEN_2v12185</name>
</gene>
<sequence length="567" mass="64675">MSPIHSLPVELLSRVFVLGLPDDEYPRFPPLGVPDFGVLVSHICQQWREIALHTPMLWTTVHFRTVPHMDRAKHYLQRGHRHLIDILVDTCALEEHTPGYTIFREEFMPVFYMLIPHIKRWRSLSLKVRDLKCKIGARTALSTCGPAPALEYLKLWHVEHWDSPERLYTQIGPPPVVVFDKSLPSLKHINLIGVNLPWKHSPFLEDVSSINLGLHSDNVRIPYDLWAHMLSTSPDLEKLSLHYSGPRMEGPDWPADVITLPNLHEITLKDLDLTYLMELFRRLSMPLVSRLQLQLSGSDFAPFLQYLADPPAPPKDVKDKTQAKETARGSVFPVLDTLVIKALECSAESFQKFLQCCKTVKKLEIGKAKIGDGLLEELMPKQHDELHVAQDKDKQWAPLHDARKLTGVTSLVPSGSGSRESSTDSDLSSSSVSLSTAKTTPSSEYSSLSSRPYPDIPLPELHTVRWSRFPSESLRSYIQFRRARGRPVKCWVVHERLRDAEMETMADEMRKLGGDEKIVWFSRNEEEEEEEEEEAEDEGSEYDEEESYSEDEVEDADEDGDDAADDE</sequence>
<reference evidence="2 3" key="1">
    <citation type="submission" date="2018-02" db="EMBL/GenBank/DDBJ databases">
        <title>Genome sequence of the basidiomycete white-rot fungus Phlebia centrifuga.</title>
        <authorList>
            <person name="Granchi Z."/>
            <person name="Peng M."/>
            <person name="de Vries R.P."/>
            <person name="Hilden K."/>
            <person name="Makela M.R."/>
            <person name="Grigoriev I."/>
            <person name="Riley R."/>
        </authorList>
    </citation>
    <scope>NUCLEOTIDE SEQUENCE [LARGE SCALE GENOMIC DNA]</scope>
    <source>
        <strain evidence="2 3">FBCC195</strain>
    </source>
</reference>
<accession>A0A2R6NHV9</accession>
<dbReference type="InterPro" id="IPR032675">
    <property type="entry name" value="LRR_dom_sf"/>
</dbReference>
<dbReference type="Proteomes" id="UP000186601">
    <property type="component" value="Unassembled WGS sequence"/>
</dbReference>
<name>A0A2R6NHV9_9APHY</name>
<feature type="region of interest" description="Disordered" evidence="1">
    <location>
        <begin position="518"/>
        <end position="567"/>
    </location>
</feature>
<comment type="caution">
    <text evidence="2">The sequence shown here is derived from an EMBL/GenBank/DDBJ whole genome shotgun (WGS) entry which is preliminary data.</text>
</comment>
<evidence type="ECO:0000256" key="1">
    <source>
        <dbReference type="SAM" id="MobiDB-lite"/>
    </source>
</evidence>
<dbReference type="Gene3D" id="1.20.1280.50">
    <property type="match status" value="1"/>
</dbReference>
<evidence type="ECO:0000313" key="3">
    <source>
        <dbReference type="Proteomes" id="UP000186601"/>
    </source>
</evidence>
<dbReference type="EMBL" id="MLYV02001230">
    <property type="protein sequence ID" value="PSR71975.1"/>
    <property type="molecule type" value="Genomic_DNA"/>
</dbReference>
<keyword evidence="3" id="KW-1185">Reference proteome</keyword>
<feature type="region of interest" description="Disordered" evidence="1">
    <location>
        <begin position="407"/>
        <end position="454"/>
    </location>
</feature>
<proteinExistence type="predicted"/>
<feature type="compositionally biased region" description="Acidic residues" evidence="1">
    <location>
        <begin position="525"/>
        <end position="567"/>
    </location>
</feature>
<protein>
    <submittedName>
        <fullName evidence="2">Uncharacterized protein</fullName>
    </submittedName>
</protein>
<dbReference type="Gene3D" id="3.80.10.10">
    <property type="entry name" value="Ribonuclease Inhibitor"/>
    <property type="match status" value="1"/>
</dbReference>
<dbReference type="OrthoDB" id="3352270at2759"/>
<evidence type="ECO:0000313" key="2">
    <source>
        <dbReference type="EMBL" id="PSR71975.1"/>
    </source>
</evidence>
<feature type="compositionally biased region" description="Low complexity" evidence="1">
    <location>
        <begin position="410"/>
        <end position="450"/>
    </location>
</feature>
<dbReference type="SUPFAM" id="SSF52047">
    <property type="entry name" value="RNI-like"/>
    <property type="match status" value="1"/>
</dbReference>
<dbReference type="STRING" id="98765.A0A2R6NHV9"/>
<dbReference type="AlphaFoldDB" id="A0A2R6NHV9"/>
<organism evidence="2 3">
    <name type="scientific">Hermanssonia centrifuga</name>
    <dbReference type="NCBI Taxonomy" id="98765"/>
    <lineage>
        <taxon>Eukaryota</taxon>
        <taxon>Fungi</taxon>
        <taxon>Dikarya</taxon>
        <taxon>Basidiomycota</taxon>
        <taxon>Agaricomycotina</taxon>
        <taxon>Agaricomycetes</taxon>
        <taxon>Polyporales</taxon>
        <taxon>Meruliaceae</taxon>
        <taxon>Hermanssonia</taxon>
    </lineage>
</organism>